<evidence type="ECO:0000313" key="1">
    <source>
        <dbReference type="Proteomes" id="UP001652582"/>
    </source>
</evidence>
<sequence length="161" mass="19080">MSLYNDSVWATCPADILHFNIWPAVIQHTIGEAAFTEKSVLGWRDKILSAEKWLDVSKVSVSLRHRYNFERAIQNICVYRDNLIVTTDTAATYFDINNFEVIKTLQFEPLNQYFFELEDNWELARINRTRFGCDTGYRQAHEEYMRRRRSPEELETDTESI</sequence>
<evidence type="ECO:0000313" key="2">
    <source>
        <dbReference type="RefSeq" id="XP_052738617.1"/>
    </source>
</evidence>
<keyword evidence="1" id="KW-1185">Reference proteome</keyword>
<dbReference type="Proteomes" id="UP001652582">
    <property type="component" value="Chromosome 7"/>
</dbReference>
<reference evidence="2" key="1">
    <citation type="submission" date="2025-08" db="UniProtKB">
        <authorList>
            <consortium name="RefSeq"/>
        </authorList>
    </citation>
    <scope>IDENTIFICATION</scope>
</reference>
<protein>
    <submittedName>
        <fullName evidence="2">Uncharacterized protein LOC112048564</fullName>
    </submittedName>
</protein>
<gene>
    <name evidence="2" type="primary">LOC112048564</name>
</gene>
<dbReference type="RefSeq" id="XP_052738617.1">
    <property type="nucleotide sequence ID" value="XM_052882657.1"/>
</dbReference>
<organism evidence="1 2">
    <name type="scientific">Bicyclus anynana</name>
    <name type="common">Squinting bush brown butterfly</name>
    <dbReference type="NCBI Taxonomy" id="110368"/>
    <lineage>
        <taxon>Eukaryota</taxon>
        <taxon>Metazoa</taxon>
        <taxon>Ecdysozoa</taxon>
        <taxon>Arthropoda</taxon>
        <taxon>Hexapoda</taxon>
        <taxon>Insecta</taxon>
        <taxon>Pterygota</taxon>
        <taxon>Neoptera</taxon>
        <taxon>Endopterygota</taxon>
        <taxon>Lepidoptera</taxon>
        <taxon>Glossata</taxon>
        <taxon>Ditrysia</taxon>
        <taxon>Papilionoidea</taxon>
        <taxon>Nymphalidae</taxon>
        <taxon>Satyrinae</taxon>
        <taxon>Satyrini</taxon>
        <taxon>Mycalesina</taxon>
        <taxon>Bicyclus</taxon>
    </lineage>
</organism>
<name>A0ABM3LHS1_BICAN</name>
<accession>A0ABM3LHS1</accession>
<proteinExistence type="predicted"/>
<dbReference type="GeneID" id="112048564"/>